<feature type="active site" description="Nucleophile" evidence="14">
    <location>
        <position position="384"/>
    </location>
</feature>
<comment type="catalytic activity">
    <reaction evidence="13">
        <text>cytidine(967) in 16S rRNA + S-adenosyl-L-methionine = 5-methylcytidine(967) in 16S rRNA + S-adenosyl-L-homocysteine + H(+)</text>
        <dbReference type="Rhea" id="RHEA:42748"/>
        <dbReference type="Rhea" id="RHEA-COMP:10219"/>
        <dbReference type="Rhea" id="RHEA-COMP:10220"/>
        <dbReference type="ChEBI" id="CHEBI:15378"/>
        <dbReference type="ChEBI" id="CHEBI:57856"/>
        <dbReference type="ChEBI" id="CHEBI:59789"/>
        <dbReference type="ChEBI" id="CHEBI:74483"/>
        <dbReference type="ChEBI" id="CHEBI:82748"/>
        <dbReference type="EC" id="2.1.1.176"/>
    </reaction>
</comment>
<dbReference type="InterPro" id="IPR023267">
    <property type="entry name" value="RCMT"/>
</dbReference>
<proteinExistence type="inferred from homology"/>
<feature type="domain" description="SAM-dependent MTase RsmB/NOP-type" evidence="15">
    <location>
        <begin position="172"/>
        <end position="450"/>
    </location>
</feature>
<gene>
    <name evidence="16" type="primary">rsmB</name>
    <name evidence="16" type="ORF">MUN87_01055</name>
</gene>
<dbReference type="EC" id="2.1.1.176" evidence="4"/>
<evidence type="ECO:0000256" key="1">
    <source>
        <dbReference type="ARBA" id="ARBA00002724"/>
    </source>
</evidence>
<dbReference type="InterPro" id="IPR054728">
    <property type="entry name" value="RsmB-like_ferredoxin"/>
</dbReference>
<dbReference type="NCBIfam" id="TIGR00563">
    <property type="entry name" value="rsmB"/>
    <property type="match status" value="1"/>
</dbReference>
<keyword evidence="10 14" id="KW-0694">RNA-binding</keyword>
<dbReference type="GO" id="GO:0008168">
    <property type="term" value="F:methyltransferase activity"/>
    <property type="evidence" value="ECO:0007669"/>
    <property type="project" value="UniProtKB-KW"/>
</dbReference>
<evidence type="ECO:0000256" key="11">
    <source>
        <dbReference type="ARBA" id="ARBA00030399"/>
    </source>
</evidence>
<dbReference type="NCBIfam" id="NF011494">
    <property type="entry name" value="PRK14902.1"/>
    <property type="match status" value="1"/>
</dbReference>
<dbReference type="InterPro" id="IPR035926">
    <property type="entry name" value="NusB-like_sf"/>
</dbReference>
<keyword evidence="9 14" id="KW-0949">S-adenosyl-L-methionine</keyword>
<organism evidence="16 17">
    <name type="scientific">Gracilibacillus salinarum</name>
    <dbReference type="NCBI Taxonomy" id="2932255"/>
    <lineage>
        <taxon>Bacteria</taxon>
        <taxon>Bacillati</taxon>
        <taxon>Bacillota</taxon>
        <taxon>Bacilli</taxon>
        <taxon>Bacillales</taxon>
        <taxon>Bacillaceae</taxon>
        <taxon>Gracilibacillus</taxon>
    </lineage>
</organism>
<dbReference type="SUPFAM" id="SSF48013">
    <property type="entry name" value="NusB-like"/>
    <property type="match status" value="1"/>
</dbReference>
<evidence type="ECO:0000256" key="3">
    <source>
        <dbReference type="ARBA" id="ARBA00007494"/>
    </source>
</evidence>
<evidence type="ECO:0000256" key="9">
    <source>
        <dbReference type="ARBA" id="ARBA00022691"/>
    </source>
</evidence>
<sequence length="451" mass="51169">MTTANNNIREIALDILLRIGDQGGYSHLVIDQALNKHQLETRDGALLTEIVYGTLQRKMTLAYDLDRFINKKKKMNQWVKWLLYLSMYQMKHLDKVPDHAVIHVAVEIAKKRGHKGIASFVNGILRAAQREGFTDYSEIDNEVKRISVKTSHPEWLVERWIEQYGLKVTEKMCETNLLHKQMTVRVQPLKTTRSQLIEQLEADGIKARASDVSDQGIIIEKGNVLKHESFTNSMFTVQDESSMLVAELMDLDSGMTVLDACSAPGGKTTHIAEKMQDNGTVYAYDLHGKKAKLVADKAKSLALTSIQTGQADARKLQEKHQPSTFDRILIDAPCTGLGVLRSKPDIKYNKSEDDITQLSHIQHEILDHVAPLLRVNGKLTYSTCTVDKEENDYVIKSFLQQHPEYQVDQEFFNEIPEALQNTSGSSEYGMQIFPQDFNSDGFFITRLLRNS</sequence>
<comment type="similarity">
    <text evidence="3 14">Belongs to the class I-like SAM-binding methyltransferase superfamily. RsmB/NOP family.</text>
</comment>
<dbReference type="GO" id="GO:0032259">
    <property type="term" value="P:methylation"/>
    <property type="evidence" value="ECO:0007669"/>
    <property type="project" value="UniProtKB-KW"/>
</dbReference>
<evidence type="ECO:0000259" key="15">
    <source>
        <dbReference type="PROSITE" id="PS51686"/>
    </source>
</evidence>
<accession>A0ABY4GMC2</accession>
<dbReference type="PANTHER" id="PTHR22807:SF53">
    <property type="entry name" value="RIBOSOMAL RNA SMALL SUBUNIT METHYLTRANSFERASE B-RELATED"/>
    <property type="match status" value="1"/>
</dbReference>
<dbReference type="InterPro" id="IPR004573">
    <property type="entry name" value="rRNA_ssu_MeTfrase_B"/>
</dbReference>
<dbReference type="PANTHER" id="PTHR22807">
    <property type="entry name" value="NOP2 YEAST -RELATED NOL1/NOP2/FMU SUN DOMAIN-CONTAINING"/>
    <property type="match status" value="1"/>
</dbReference>
<evidence type="ECO:0000256" key="10">
    <source>
        <dbReference type="ARBA" id="ARBA00022884"/>
    </source>
</evidence>
<keyword evidence="8 14" id="KW-0808">Transferase</keyword>
<evidence type="ECO:0000313" key="16">
    <source>
        <dbReference type="EMBL" id="UOQ85526.1"/>
    </source>
</evidence>
<dbReference type="InterPro" id="IPR018314">
    <property type="entry name" value="RsmB/NOL1/NOP2-like_CS"/>
</dbReference>
<comment type="function">
    <text evidence="1">Specifically methylates the cytosine at position 967 (m5C967) of 16S rRNA.</text>
</comment>
<dbReference type="Gene3D" id="3.40.50.150">
    <property type="entry name" value="Vaccinia Virus protein VP39"/>
    <property type="match status" value="1"/>
</dbReference>
<keyword evidence="5" id="KW-0963">Cytoplasm</keyword>
<dbReference type="PROSITE" id="PS01153">
    <property type="entry name" value="NOL1_NOP2_SUN"/>
    <property type="match status" value="1"/>
</dbReference>
<dbReference type="PRINTS" id="PR02008">
    <property type="entry name" value="RCMTFAMILY"/>
</dbReference>
<dbReference type="EMBL" id="CP095071">
    <property type="protein sequence ID" value="UOQ85526.1"/>
    <property type="molecule type" value="Genomic_DNA"/>
</dbReference>
<evidence type="ECO:0000256" key="4">
    <source>
        <dbReference type="ARBA" id="ARBA00012140"/>
    </source>
</evidence>
<evidence type="ECO:0000256" key="6">
    <source>
        <dbReference type="ARBA" id="ARBA00022552"/>
    </source>
</evidence>
<keyword evidence="17" id="KW-1185">Reference proteome</keyword>
<dbReference type="Gene3D" id="3.30.70.1170">
    <property type="entry name" value="Sun protein, domain 3"/>
    <property type="match status" value="1"/>
</dbReference>
<keyword evidence="6" id="KW-0698">rRNA processing</keyword>
<comment type="subcellular location">
    <subcellularLocation>
        <location evidence="2">Cytoplasm</location>
    </subcellularLocation>
</comment>
<feature type="binding site" evidence="14">
    <location>
        <position position="312"/>
    </location>
    <ligand>
        <name>S-adenosyl-L-methionine</name>
        <dbReference type="ChEBI" id="CHEBI:59789"/>
    </ligand>
</feature>
<dbReference type="Pfam" id="PF01189">
    <property type="entry name" value="Methyltr_RsmB-F"/>
    <property type="match status" value="1"/>
</dbReference>
<dbReference type="Pfam" id="PF22458">
    <property type="entry name" value="RsmF-B_ferredox"/>
    <property type="match status" value="1"/>
</dbReference>
<dbReference type="InterPro" id="IPR006027">
    <property type="entry name" value="NusB_RsmB_TIM44"/>
</dbReference>
<evidence type="ECO:0000256" key="12">
    <source>
        <dbReference type="ARBA" id="ARBA00031088"/>
    </source>
</evidence>
<dbReference type="InterPro" id="IPR001678">
    <property type="entry name" value="MeTrfase_RsmB-F_NOP2_dom"/>
</dbReference>
<protein>
    <recommendedName>
        <fullName evidence="4">16S rRNA (cytosine(967)-C(5))-methyltransferase</fullName>
        <ecNumber evidence="4">2.1.1.176</ecNumber>
    </recommendedName>
    <alternativeName>
        <fullName evidence="11">16S rRNA m5C967 methyltransferase</fullName>
    </alternativeName>
    <alternativeName>
        <fullName evidence="12">rRNA (cytosine-C(5)-)-methyltransferase RsmB</fullName>
    </alternativeName>
</protein>
<dbReference type="RefSeq" id="WP_244745088.1">
    <property type="nucleotide sequence ID" value="NZ_CP095071.1"/>
</dbReference>
<dbReference type="PROSITE" id="PS51686">
    <property type="entry name" value="SAM_MT_RSMB_NOP"/>
    <property type="match status" value="1"/>
</dbReference>
<evidence type="ECO:0000256" key="14">
    <source>
        <dbReference type="PROSITE-ProRule" id="PRU01023"/>
    </source>
</evidence>
<name>A0ABY4GMC2_9BACI</name>
<evidence type="ECO:0000256" key="2">
    <source>
        <dbReference type="ARBA" id="ARBA00004496"/>
    </source>
</evidence>
<evidence type="ECO:0000313" key="17">
    <source>
        <dbReference type="Proteomes" id="UP000831537"/>
    </source>
</evidence>
<reference evidence="16 17" key="1">
    <citation type="submission" date="2022-04" db="EMBL/GenBank/DDBJ databases">
        <title>Gracilibacillus sp. isolated from saltern.</title>
        <authorList>
            <person name="Won M."/>
            <person name="Lee C.-M."/>
            <person name="Woen H.-Y."/>
            <person name="Kwon S.-W."/>
        </authorList>
    </citation>
    <scope>NUCLEOTIDE SEQUENCE [LARGE SCALE GENOMIC DNA]</scope>
    <source>
        <strain evidence="16 17">SSPM10-3</strain>
    </source>
</reference>
<evidence type="ECO:0000256" key="8">
    <source>
        <dbReference type="ARBA" id="ARBA00022679"/>
    </source>
</evidence>
<dbReference type="InterPro" id="IPR049560">
    <property type="entry name" value="MeTrfase_RsmB-F_NOP2_cat"/>
</dbReference>
<feature type="binding site" evidence="14">
    <location>
        <position position="285"/>
    </location>
    <ligand>
        <name>S-adenosyl-L-methionine</name>
        <dbReference type="ChEBI" id="CHEBI:59789"/>
    </ligand>
</feature>
<evidence type="ECO:0000256" key="13">
    <source>
        <dbReference type="ARBA" id="ARBA00047283"/>
    </source>
</evidence>
<feature type="binding site" evidence="14">
    <location>
        <position position="331"/>
    </location>
    <ligand>
        <name>S-adenosyl-L-methionine</name>
        <dbReference type="ChEBI" id="CHEBI:59789"/>
    </ligand>
</feature>
<dbReference type="Gene3D" id="1.10.940.10">
    <property type="entry name" value="NusB-like"/>
    <property type="match status" value="1"/>
</dbReference>
<evidence type="ECO:0000256" key="5">
    <source>
        <dbReference type="ARBA" id="ARBA00022490"/>
    </source>
</evidence>
<dbReference type="Pfam" id="PF01029">
    <property type="entry name" value="NusB"/>
    <property type="match status" value="1"/>
</dbReference>
<evidence type="ECO:0000256" key="7">
    <source>
        <dbReference type="ARBA" id="ARBA00022603"/>
    </source>
</evidence>
<dbReference type="InterPro" id="IPR029063">
    <property type="entry name" value="SAM-dependent_MTases_sf"/>
</dbReference>
<feature type="binding site" evidence="14">
    <location>
        <begin position="261"/>
        <end position="267"/>
    </location>
    <ligand>
        <name>S-adenosyl-L-methionine</name>
        <dbReference type="ChEBI" id="CHEBI:59789"/>
    </ligand>
</feature>
<dbReference type="SUPFAM" id="SSF53335">
    <property type="entry name" value="S-adenosyl-L-methionine-dependent methyltransferases"/>
    <property type="match status" value="1"/>
</dbReference>
<dbReference type="Proteomes" id="UP000831537">
    <property type="component" value="Chromosome"/>
</dbReference>
<keyword evidence="7 14" id="KW-0489">Methyltransferase</keyword>